<gene>
    <name evidence="3" type="ORF">ACM01_09060</name>
</gene>
<dbReference type="EMBL" id="LFNT01000007">
    <property type="protein sequence ID" value="KMS75523.1"/>
    <property type="molecule type" value="Genomic_DNA"/>
</dbReference>
<proteinExistence type="predicted"/>
<dbReference type="Pfam" id="PF00149">
    <property type="entry name" value="Metallophos"/>
    <property type="match status" value="1"/>
</dbReference>
<dbReference type="Gene3D" id="3.60.21.10">
    <property type="match status" value="1"/>
</dbReference>
<dbReference type="PANTHER" id="PTHR31302:SF0">
    <property type="entry name" value="TRANSMEMBRANE PROTEIN WITH METALLOPHOSPHOESTERASE DOMAIN"/>
    <property type="match status" value="1"/>
</dbReference>
<name>A0A0J7ZK74_STRVR</name>
<dbReference type="OrthoDB" id="3402988at2"/>
<evidence type="ECO:0000259" key="1">
    <source>
        <dbReference type="Pfam" id="PF00149"/>
    </source>
</evidence>
<comment type="caution">
    <text evidence="3">The sequence shown here is derived from an EMBL/GenBank/DDBJ whole genome shotgun (WGS) entry which is preliminary data.</text>
</comment>
<sequence length="1081" mass="121119">MRIVHISDLHAREGWEADQSKLLRAFLKDVRDFHERTPVDAVIFSGDLAFSARPEQFAFAREALLDPLQELLGLDRDRMLLAPGNHDVDISRIDQFQEDGLLSGLTSRDAVNRLLDAKNLTAYLDRMAPWLEFVDDYYRGANVERISPLVTVHRFTVSGSAVAVACLTSAWRATGAGDDADRAHLIVGDRQMTQAADSLGDADVKIAVMHHPMDWLAEFDRGDVGRELGRFDMLCTGHVHVVDPRGLVDKTGTLMHSMAGSLYQTRDYLNAYSVVDVDRVRAPHAFTVHVRSYFDSRDAFDEGLNVVRGGRQVIDFAEPVRHVCAPPPEEEVVARTAADLAAEGLLDVVRERSLILAPDRSQLDLDRLLVAPVMLHLPVDQYLALTDLEEGRIPPDDLVASLSEHRQFVIVGDEYSGLTSTLQWLTYTAYRLDAQYAPVVIDFTAVESGGNGIDREVRTQLARAGIPTGKRDVLPRLALAVDNVTPLAEKRLRNLLKFMAQHPENMYILGSRTTAGQRLSEEMSREGWTCRVRYIGPFGRRELRALVRLLRPEESDSDVTAMLDLLSRGRLPRTPAMLAALVATAGQGDWTAGANSTAILESYLGLLLGRDDPSVDRRFELDFRELQDILSCLNEKLTLEGKDALPRMEAERFLLDYFNGLGWFEPSAAVLDALIAKRILGQRDGLIYFCQPMVRPLLAAYRMEVSQELRTLVLENPLDYAQVIRHAAALRRNDASLLRNVMDGFRELRERLGDGANDPFSVLATREGWRAQDDTESLLDEFWPTDLAYTPTTPPPEVQGELNLVLDELQDQADAVRTMVQDNRPGGEANRSDFEVFVEWLDLLADVLRSSELVRDLDLKRQALRLTLNGYGVRAALMADEWTRLDTGRGIREALSEALERQEIREALVDGQEVSDGEFDELMGRLALLSPVLASYALLSQVLVSGKLSRLTAEALGQEDFIEQPGQALMAVLLMRRMGDRDWVRHAAAVVKRHGERDVIGEILRLFVLTSYVRTDLGREELAAYESLLVDIAAQRKELPTEGPSPARDYRRNQLVTGLRNRRLQFLQRGGDSDDKRIEAP</sequence>
<accession>A0A0J7ZK74</accession>
<dbReference type="PATRIC" id="fig|1938.3.peg.6905"/>
<feature type="domain" description="STAND NTPase 4 small alpha/beta" evidence="2">
    <location>
        <begin position="644"/>
        <end position="695"/>
    </location>
</feature>
<protein>
    <submittedName>
        <fullName evidence="3">Uncharacterized protein</fullName>
    </submittedName>
</protein>
<reference evidence="3 4" key="1">
    <citation type="submission" date="2015-06" db="EMBL/GenBank/DDBJ databases">
        <authorList>
            <person name="Ju K.-S."/>
            <person name="Doroghazi J.R."/>
            <person name="Metcalf W.W."/>
        </authorList>
    </citation>
    <scope>NUCLEOTIDE SEQUENCE [LARGE SCALE GENOMIC DNA]</scope>
    <source>
        <strain evidence="3 4">NRRL 3414</strain>
    </source>
</reference>
<dbReference type="PANTHER" id="PTHR31302">
    <property type="entry name" value="TRANSMEMBRANE PROTEIN WITH METALLOPHOSPHOESTERASE DOMAIN-RELATED"/>
    <property type="match status" value="1"/>
</dbReference>
<dbReference type="AlphaFoldDB" id="A0A0J7ZK74"/>
<dbReference type="InterPro" id="IPR029052">
    <property type="entry name" value="Metallo-depent_PP-like"/>
</dbReference>
<organism evidence="3 4">
    <name type="scientific">Streptomyces viridochromogenes</name>
    <dbReference type="NCBI Taxonomy" id="1938"/>
    <lineage>
        <taxon>Bacteria</taxon>
        <taxon>Bacillati</taxon>
        <taxon>Actinomycetota</taxon>
        <taxon>Actinomycetes</taxon>
        <taxon>Kitasatosporales</taxon>
        <taxon>Streptomycetaceae</taxon>
        <taxon>Streptomyces</taxon>
    </lineage>
</organism>
<dbReference type="InterPro" id="IPR051158">
    <property type="entry name" value="Metallophosphoesterase_sf"/>
</dbReference>
<dbReference type="InterPro" id="IPR004843">
    <property type="entry name" value="Calcineurin-like_PHP"/>
</dbReference>
<dbReference type="RefSeq" id="WP_048580606.1">
    <property type="nucleotide sequence ID" value="NZ_LFNT01000007.1"/>
</dbReference>
<evidence type="ECO:0000313" key="4">
    <source>
        <dbReference type="Proteomes" id="UP000037432"/>
    </source>
</evidence>
<dbReference type="Proteomes" id="UP000037432">
    <property type="component" value="Unassembled WGS sequence"/>
</dbReference>
<dbReference type="InterPro" id="IPR057123">
    <property type="entry name" value="STAND_NTPase4_dom"/>
</dbReference>
<dbReference type="SUPFAM" id="SSF56300">
    <property type="entry name" value="Metallo-dependent phosphatases"/>
    <property type="match status" value="1"/>
</dbReference>
<dbReference type="Pfam" id="PF24406">
    <property type="entry name" value="nSTAND_NTPase4"/>
    <property type="match status" value="1"/>
</dbReference>
<evidence type="ECO:0000313" key="3">
    <source>
        <dbReference type="EMBL" id="KMS75523.1"/>
    </source>
</evidence>
<dbReference type="GO" id="GO:0016787">
    <property type="term" value="F:hydrolase activity"/>
    <property type="evidence" value="ECO:0007669"/>
    <property type="project" value="InterPro"/>
</dbReference>
<feature type="domain" description="Calcineurin-like phosphoesterase" evidence="1">
    <location>
        <begin position="1"/>
        <end position="241"/>
    </location>
</feature>
<evidence type="ECO:0000259" key="2">
    <source>
        <dbReference type="Pfam" id="PF24406"/>
    </source>
</evidence>